<protein>
    <recommendedName>
        <fullName evidence="4">Phosphoribosylglycinamide formyltransferase</fullName>
        <ecNumber evidence="4">2.1.2.2</ecNumber>
    </recommendedName>
    <alternativeName>
        <fullName evidence="4">5'-phosphoribosylglycinamide transformylase</fullName>
    </alternativeName>
    <alternativeName>
        <fullName evidence="4">GAR transformylase</fullName>
        <shortName evidence="4">GART</shortName>
    </alternativeName>
</protein>
<dbReference type="CDD" id="cd08645">
    <property type="entry name" value="FMT_core_GART"/>
    <property type="match status" value="1"/>
</dbReference>
<dbReference type="NCBIfam" id="TIGR00639">
    <property type="entry name" value="PurN"/>
    <property type="match status" value="1"/>
</dbReference>
<dbReference type="GO" id="GO:0004644">
    <property type="term" value="F:phosphoribosylglycinamide formyltransferase activity"/>
    <property type="evidence" value="ECO:0007669"/>
    <property type="project" value="UniProtKB-EC"/>
</dbReference>
<dbReference type="InterPro" id="IPR036477">
    <property type="entry name" value="Formyl_transf_N_sf"/>
</dbReference>
<dbReference type="RefSeq" id="WP_334315415.1">
    <property type="nucleotide sequence ID" value="NZ_CP065938.1"/>
</dbReference>
<keyword evidence="7" id="KW-1185">Reference proteome</keyword>
<dbReference type="Gene3D" id="3.40.50.170">
    <property type="entry name" value="Formyl transferase, N-terminal domain"/>
    <property type="match status" value="1"/>
</dbReference>
<evidence type="ECO:0000256" key="1">
    <source>
        <dbReference type="ARBA" id="ARBA00005054"/>
    </source>
</evidence>
<feature type="domain" description="Formyl transferase N-terminal" evidence="5">
    <location>
        <begin position="4"/>
        <end position="183"/>
    </location>
</feature>
<comment type="catalytic activity">
    <reaction evidence="4">
        <text>N(1)-(5-phospho-beta-D-ribosyl)glycinamide + (6R)-10-formyltetrahydrofolate = N(2)-formyl-N(1)-(5-phospho-beta-D-ribosyl)glycinamide + (6S)-5,6,7,8-tetrahydrofolate + H(+)</text>
        <dbReference type="Rhea" id="RHEA:15053"/>
        <dbReference type="ChEBI" id="CHEBI:15378"/>
        <dbReference type="ChEBI" id="CHEBI:57453"/>
        <dbReference type="ChEBI" id="CHEBI:143788"/>
        <dbReference type="ChEBI" id="CHEBI:147286"/>
        <dbReference type="ChEBI" id="CHEBI:195366"/>
        <dbReference type="EC" id="2.1.2.2"/>
    </reaction>
</comment>
<keyword evidence="3 4" id="KW-0658">Purine biosynthesis</keyword>
<feature type="binding site" evidence="4">
    <location>
        <position position="108"/>
    </location>
    <ligand>
        <name>(6R)-10-formyltetrahydrofolate</name>
        <dbReference type="ChEBI" id="CHEBI:195366"/>
    </ligand>
</feature>
<accession>A0ABY5Y0W0</accession>
<dbReference type="SUPFAM" id="SSF53328">
    <property type="entry name" value="Formyltransferase"/>
    <property type="match status" value="1"/>
</dbReference>
<dbReference type="EMBL" id="CP065938">
    <property type="protein sequence ID" value="UWX05824.1"/>
    <property type="molecule type" value="Genomic_DNA"/>
</dbReference>
<dbReference type="PANTHER" id="PTHR43369">
    <property type="entry name" value="PHOSPHORIBOSYLGLYCINAMIDE FORMYLTRANSFERASE"/>
    <property type="match status" value="1"/>
</dbReference>
<evidence type="ECO:0000256" key="2">
    <source>
        <dbReference type="ARBA" id="ARBA00022679"/>
    </source>
</evidence>
<proteinExistence type="inferred from homology"/>
<reference evidence="6" key="1">
    <citation type="submission" date="2020-12" db="EMBL/GenBank/DDBJ databases">
        <title>Taurinivorans muris gen. nov., sp. nov., fundamental and realized metabolic niche of a ubiquitous sulfidogenic bacterium in the murine intestine.</title>
        <authorList>
            <person name="Ye H."/>
            <person name="Hanson B.T."/>
            <person name="Loy A."/>
        </authorList>
    </citation>
    <scope>NUCLEOTIDE SEQUENCE</scope>
    <source>
        <strain evidence="6">LT0009</strain>
    </source>
</reference>
<evidence type="ECO:0000313" key="6">
    <source>
        <dbReference type="EMBL" id="UWX05824.1"/>
    </source>
</evidence>
<gene>
    <name evidence="4" type="primary">purN</name>
    <name evidence="6" type="ORF">JBF11_00390</name>
</gene>
<dbReference type="InterPro" id="IPR002376">
    <property type="entry name" value="Formyl_transf_N"/>
</dbReference>
<dbReference type="Proteomes" id="UP001058120">
    <property type="component" value="Chromosome"/>
</dbReference>
<keyword evidence="2 4" id="KW-0808">Transferase</keyword>
<comment type="pathway">
    <text evidence="1 4">Purine metabolism; IMP biosynthesis via de novo pathway; N(2)-formyl-N(1)-(5-phospho-D-ribosyl)glycinamide from N(1)-(5-phospho-D-ribosyl)glycinamide (10-formyl THF route): step 1/1.</text>
</comment>
<sequence>MSLKIAILASGSGTNAQVIFEAVRQKKLDAEICIVLSNRPDAKVLERAENFGLPHCAVDHTLFSSREEYDEKVVEIIKEHGADCVVLAGYMRMVTPFFLASFPERVINIHPAILPSFPGVHGARDAVRYGVKFSGCTVHFVSEEMDAGPIIIQAVTPCLQDDSEQTLQNRIHCLEHKVYVQALQWLAEDRLEIIGHTVHVKGIGKQQAKIVEVKSGDIGMNALIYPPLEIA</sequence>
<comment type="similarity">
    <text evidence="4">Belongs to the GART family.</text>
</comment>
<dbReference type="PANTHER" id="PTHR43369:SF2">
    <property type="entry name" value="PHOSPHORIBOSYLGLYCINAMIDE FORMYLTRANSFERASE"/>
    <property type="match status" value="1"/>
</dbReference>
<evidence type="ECO:0000313" key="7">
    <source>
        <dbReference type="Proteomes" id="UP001058120"/>
    </source>
</evidence>
<feature type="active site" description="Proton donor" evidence="4">
    <location>
        <position position="110"/>
    </location>
</feature>
<dbReference type="InterPro" id="IPR004607">
    <property type="entry name" value="GART"/>
</dbReference>
<dbReference type="Pfam" id="PF00551">
    <property type="entry name" value="Formyl_trans_N"/>
    <property type="match status" value="1"/>
</dbReference>
<feature type="binding site" evidence="4">
    <location>
        <position position="66"/>
    </location>
    <ligand>
        <name>(6R)-10-formyltetrahydrofolate</name>
        <dbReference type="ChEBI" id="CHEBI:195366"/>
    </ligand>
</feature>
<feature type="binding site" evidence="4">
    <location>
        <begin position="13"/>
        <end position="15"/>
    </location>
    <ligand>
        <name>N(1)-(5-phospho-beta-D-ribosyl)glycinamide</name>
        <dbReference type="ChEBI" id="CHEBI:143788"/>
    </ligand>
</feature>
<name>A0ABY5Y0W0_9BACT</name>
<organism evidence="6 7">
    <name type="scientific">Taurinivorans muris</name>
    <dbReference type="NCBI Taxonomy" id="2787751"/>
    <lineage>
        <taxon>Bacteria</taxon>
        <taxon>Pseudomonadati</taxon>
        <taxon>Thermodesulfobacteriota</taxon>
        <taxon>Desulfovibrionia</taxon>
        <taxon>Desulfovibrionales</taxon>
        <taxon>Desulfovibrionaceae</taxon>
        <taxon>Taurinivorans</taxon>
    </lineage>
</organism>
<evidence type="ECO:0000256" key="3">
    <source>
        <dbReference type="ARBA" id="ARBA00022755"/>
    </source>
</evidence>
<feature type="site" description="Raises pKa of active site His" evidence="4">
    <location>
        <position position="146"/>
    </location>
</feature>
<dbReference type="HAMAP" id="MF_01930">
    <property type="entry name" value="PurN"/>
    <property type="match status" value="1"/>
</dbReference>
<evidence type="ECO:0000259" key="5">
    <source>
        <dbReference type="Pfam" id="PF00551"/>
    </source>
</evidence>
<evidence type="ECO:0000256" key="4">
    <source>
        <dbReference type="HAMAP-Rule" id="MF_01930"/>
    </source>
</evidence>
<dbReference type="EC" id="2.1.2.2" evidence="4"/>
<comment type="function">
    <text evidence="4">Catalyzes the transfer of a formyl group from 10-formyltetrahydrofolate to 5-phospho-ribosyl-glycinamide (GAR), producing 5-phospho-ribosyl-N-formylglycinamide (FGAR) and tetrahydrofolate.</text>
</comment>
<comment type="caution">
    <text evidence="4">Lacks conserved residue(s) required for the propagation of feature annotation.</text>
</comment>